<dbReference type="InterPro" id="IPR050980">
    <property type="entry name" value="2C_sensor_his_kinase"/>
</dbReference>
<evidence type="ECO:0000256" key="7">
    <source>
        <dbReference type="SAM" id="Phobius"/>
    </source>
</evidence>
<dbReference type="NCBIfam" id="TIGR02916">
    <property type="entry name" value="PEP_his_kin"/>
    <property type="match status" value="1"/>
</dbReference>
<feature type="transmembrane region" description="Helical" evidence="7">
    <location>
        <begin position="191"/>
        <end position="208"/>
    </location>
</feature>
<dbReference type="Gene3D" id="3.30.450.40">
    <property type="match status" value="1"/>
</dbReference>
<evidence type="ECO:0000256" key="2">
    <source>
        <dbReference type="ARBA" id="ARBA00012438"/>
    </source>
</evidence>
<accession>A0A7U4LH46</accession>
<dbReference type="PANTHER" id="PTHR44936">
    <property type="entry name" value="SENSOR PROTEIN CREC"/>
    <property type="match status" value="1"/>
</dbReference>
<dbReference type="PRINTS" id="PR00344">
    <property type="entry name" value="BCTRLSENSOR"/>
</dbReference>
<feature type="transmembrane region" description="Helical" evidence="7">
    <location>
        <begin position="256"/>
        <end position="278"/>
    </location>
</feature>
<dbReference type="PROSITE" id="PS50109">
    <property type="entry name" value="HIS_KIN"/>
    <property type="match status" value="1"/>
</dbReference>
<dbReference type="InterPro" id="IPR036890">
    <property type="entry name" value="HATPase_C_sf"/>
</dbReference>
<protein>
    <recommendedName>
        <fullName evidence="2">histidine kinase</fullName>
        <ecNumber evidence="2">2.7.13.3</ecNumber>
    </recommendedName>
</protein>
<comment type="catalytic activity">
    <reaction evidence="1">
        <text>ATP + protein L-histidine = ADP + protein N-phospho-L-histidine.</text>
        <dbReference type="EC" id="2.7.13.3"/>
    </reaction>
</comment>
<dbReference type="Pfam" id="PF02518">
    <property type="entry name" value="HATPase_c"/>
    <property type="match status" value="1"/>
</dbReference>
<dbReference type="GO" id="GO:0004673">
    <property type="term" value="F:protein histidine kinase activity"/>
    <property type="evidence" value="ECO:0007669"/>
    <property type="project" value="UniProtKB-EC"/>
</dbReference>
<dbReference type="Gene3D" id="3.30.565.10">
    <property type="entry name" value="Histidine kinase-like ATPase, C-terminal domain"/>
    <property type="match status" value="1"/>
</dbReference>
<dbReference type="AlphaFoldDB" id="A0A7U4LH46"/>
<evidence type="ECO:0000313" key="10">
    <source>
        <dbReference type="Proteomes" id="UP000032300"/>
    </source>
</evidence>
<feature type="transmembrane region" description="Helical" evidence="7">
    <location>
        <begin position="158"/>
        <end position="179"/>
    </location>
</feature>
<dbReference type="SUPFAM" id="SSF55874">
    <property type="entry name" value="ATPase domain of HSP90 chaperone/DNA topoisomerase II/histidine kinase"/>
    <property type="match status" value="1"/>
</dbReference>
<evidence type="ECO:0000256" key="6">
    <source>
        <dbReference type="ARBA" id="ARBA00023012"/>
    </source>
</evidence>
<dbReference type="InterPro" id="IPR029016">
    <property type="entry name" value="GAF-like_dom_sf"/>
</dbReference>
<organism evidence="9 10">
    <name type="scientific">Sphingomonas hengshuiensis</name>
    <dbReference type="NCBI Taxonomy" id="1609977"/>
    <lineage>
        <taxon>Bacteria</taxon>
        <taxon>Pseudomonadati</taxon>
        <taxon>Pseudomonadota</taxon>
        <taxon>Alphaproteobacteria</taxon>
        <taxon>Sphingomonadales</taxon>
        <taxon>Sphingomonadaceae</taxon>
        <taxon>Sphingomonas</taxon>
    </lineage>
</organism>
<feature type="transmembrane region" description="Helical" evidence="7">
    <location>
        <begin position="229"/>
        <end position="250"/>
    </location>
</feature>
<dbReference type="OrthoDB" id="9785691at2"/>
<keyword evidence="6" id="KW-0902">Two-component regulatory system</keyword>
<dbReference type="GO" id="GO:0000160">
    <property type="term" value="P:phosphorelay signal transduction system"/>
    <property type="evidence" value="ECO:0007669"/>
    <property type="project" value="UniProtKB-KW"/>
</dbReference>
<sequence length="686" mass="73383">MAAAFNIWTHALAALLFGALALWALRSGPEGMPRRPLATALVLTALWALAVAGIGPNDPVARVAETLRNLAWLGLMLVLHRRDGKARPPRALDTVYGVVMLVALAALVAHLVVAGQGPAIAAQVEGGVLLLRMLVAVAALVLVQELHAALHPAAGGGLKWLVLALAGMWLVDFALFAIAYLSADGPPSQPALRGIAMIGVALALGVGFQRKGQWNLQVSRAVTYQSLSLIAIGAYFAVLALTTSAIATIGGGHARLLQTAFVLGSTAAILTLVSNSWLRAWAKVKLAKHLFRHRYDYRAEWMRFTETLGAPDGAAPLDERIVKAIADLTDSPAGVLLVPDGAALGVGASWNWDRSTLPVASDAPLAAYLGATGRIVELDPVRQRSDTGAEASAIPQWMLDLPEAWVLVPLPHMASLAGAILLARPPIDRPLDWEDFDLLKVAGRQVASHLAEARAHEALADARRFDEFNRRFAFILHDIKNLVSQLTLTARNAERHADNPEFRADMVATLQESAVRMNALLARLSQHHRGRREAPHPVEIVPVVERVAAQRRRQHPVLVTGALAAVAQADPAGLEQLLGHLVQNAIEASPPTEPVMLAVSTDADEVRIDVIDRGCGMSPGFVRDKLFKPFVSSKEGGFGIGAFEARQLADAMQGRLEVTSREGVGTRFRLVLRAARATDADVERAA</sequence>
<evidence type="ECO:0000256" key="5">
    <source>
        <dbReference type="ARBA" id="ARBA00022777"/>
    </source>
</evidence>
<evidence type="ECO:0000256" key="1">
    <source>
        <dbReference type="ARBA" id="ARBA00000085"/>
    </source>
</evidence>
<keyword evidence="3" id="KW-0597">Phosphoprotein</keyword>
<evidence type="ECO:0000256" key="4">
    <source>
        <dbReference type="ARBA" id="ARBA00022679"/>
    </source>
</evidence>
<dbReference type="EMBL" id="CP010836">
    <property type="protein sequence ID" value="AJP73799.1"/>
    <property type="molecule type" value="Genomic_DNA"/>
</dbReference>
<feature type="transmembrane region" description="Helical" evidence="7">
    <location>
        <begin position="6"/>
        <end position="25"/>
    </location>
</feature>
<feature type="transmembrane region" description="Helical" evidence="7">
    <location>
        <begin position="126"/>
        <end position="146"/>
    </location>
</feature>
<dbReference type="Proteomes" id="UP000032300">
    <property type="component" value="Chromosome"/>
</dbReference>
<dbReference type="InterPro" id="IPR005467">
    <property type="entry name" value="His_kinase_dom"/>
</dbReference>
<dbReference type="KEGG" id="sphi:TS85_21370"/>
<keyword evidence="7" id="KW-0472">Membrane</keyword>
<proteinExistence type="predicted"/>
<feature type="transmembrane region" description="Helical" evidence="7">
    <location>
        <begin position="37"/>
        <end position="54"/>
    </location>
</feature>
<keyword evidence="7" id="KW-0812">Transmembrane</keyword>
<keyword evidence="5 9" id="KW-0418">Kinase</keyword>
<keyword evidence="7" id="KW-1133">Transmembrane helix</keyword>
<dbReference type="RefSeq" id="WP_044334916.1">
    <property type="nucleotide sequence ID" value="NZ_CP010836.1"/>
</dbReference>
<dbReference type="SMART" id="SM00387">
    <property type="entry name" value="HATPase_c"/>
    <property type="match status" value="1"/>
</dbReference>
<evidence type="ECO:0000256" key="3">
    <source>
        <dbReference type="ARBA" id="ARBA00022553"/>
    </source>
</evidence>
<keyword evidence="4" id="KW-0808">Transferase</keyword>
<dbReference type="InterPro" id="IPR014265">
    <property type="entry name" value="XrtA/PrsK"/>
</dbReference>
<dbReference type="EC" id="2.7.13.3" evidence="2"/>
<gene>
    <name evidence="9" type="ORF">TS85_21370</name>
</gene>
<name>A0A7U4LH46_9SPHN</name>
<reference evidence="9 10" key="2">
    <citation type="submission" date="2015-02" db="EMBL/GenBank/DDBJ databases">
        <title>The complete genome of Sphingomonas hengshuiensis sp. WHSC-8 isolated from soil of Hengshui Lake.</title>
        <authorList>
            <person name="Wei S."/>
            <person name="Guo J."/>
            <person name="Su C."/>
            <person name="Wu R."/>
            <person name="Zhang Z."/>
            <person name="Liang K."/>
            <person name="Li H."/>
            <person name="Wang T."/>
            <person name="Liu H."/>
            <person name="Zhang C."/>
            <person name="Li Z."/>
            <person name="Wang Q."/>
            <person name="Meng J."/>
        </authorList>
    </citation>
    <scope>NUCLEOTIDE SEQUENCE [LARGE SCALE GENOMIC DNA]</scope>
    <source>
        <strain evidence="9 10">WHSC-8</strain>
    </source>
</reference>
<keyword evidence="10" id="KW-1185">Reference proteome</keyword>
<feature type="transmembrane region" description="Helical" evidence="7">
    <location>
        <begin position="91"/>
        <end position="114"/>
    </location>
</feature>
<evidence type="ECO:0000313" key="9">
    <source>
        <dbReference type="EMBL" id="AJP73799.1"/>
    </source>
</evidence>
<reference evidence="9 10" key="1">
    <citation type="journal article" date="2015" name="Int. J. Syst. Evol. Microbiol.">
        <title>Sphingomonas hengshuiensis sp. nov., isolated from lake wetland.</title>
        <authorList>
            <person name="Wei S."/>
            <person name="Wang T."/>
            <person name="Liu H."/>
            <person name="Zhang C."/>
            <person name="Guo J."/>
            <person name="Wang Q."/>
            <person name="Liang K."/>
            <person name="Zhang Z."/>
        </authorList>
    </citation>
    <scope>NUCLEOTIDE SEQUENCE [LARGE SCALE GENOMIC DNA]</scope>
    <source>
        <strain evidence="9 10">WHSC-8</strain>
    </source>
</reference>
<dbReference type="InterPro" id="IPR003594">
    <property type="entry name" value="HATPase_dom"/>
</dbReference>
<feature type="domain" description="Histidine kinase" evidence="8">
    <location>
        <begin position="474"/>
        <end position="676"/>
    </location>
</feature>
<dbReference type="SUPFAM" id="SSF55781">
    <property type="entry name" value="GAF domain-like"/>
    <property type="match status" value="1"/>
</dbReference>
<dbReference type="PANTHER" id="PTHR44936:SF9">
    <property type="entry name" value="SENSOR PROTEIN CREC"/>
    <property type="match status" value="1"/>
</dbReference>
<dbReference type="InterPro" id="IPR004358">
    <property type="entry name" value="Sig_transdc_His_kin-like_C"/>
</dbReference>
<evidence type="ECO:0000259" key="8">
    <source>
        <dbReference type="PROSITE" id="PS50109"/>
    </source>
</evidence>